<evidence type="ECO:0000313" key="2">
    <source>
        <dbReference type="EMBL" id="XDK31916.1"/>
    </source>
</evidence>
<accession>A0AB39HNT5</accession>
<dbReference type="AlphaFoldDB" id="A0AB39HNT5"/>
<dbReference type="InterPro" id="IPR018728">
    <property type="entry name" value="DUF2268"/>
</dbReference>
<reference evidence="2" key="1">
    <citation type="submission" date="2024-07" db="EMBL/GenBank/DDBJ databases">
        <title>Halotolerant mesophilic bacterium Ornithinibacillus sp. 4-3, sp. nov., isolated from soil.</title>
        <authorList>
            <person name="Sidarenka A.V."/>
            <person name="Guliayeva D.E."/>
            <person name="Leanovich S.I."/>
            <person name="Hileuskaya K.S."/>
            <person name="Akhremchuk A.E."/>
            <person name="Sikolenko M.A."/>
            <person name="Valentovich L.N."/>
        </authorList>
    </citation>
    <scope>NUCLEOTIDE SEQUENCE</scope>
    <source>
        <strain evidence="2">4-3</strain>
    </source>
</reference>
<proteinExistence type="predicted"/>
<protein>
    <submittedName>
        <fullName evidence="2">DUF2268 domain-containing protein</fullName>
    </submittedName>
</protein>
<gene>
    <name evidence="2" type="ORF">AB4Y30_12880</name>
</gene>
<sequence>MDIKTVRSDKIYRDLISREDKRAYFRENVLKPFKPKFDIQQVPLESNSFDVFNVLEMLHYLPEEVNSSHVSEIDLISSDELWENCRASLAQSLKIFKDNGIKLNVSEYLFTILLGRRDNHLFRLNHGCIGEGGIPGYITISITPNKESIQRIPGVIAHEINHNVRYQYIQWTENVSLAEWVIAEGLAENYVESILGSSYLGPWVTKTDLDMLNNLIKPSFKDKMALSGMEAIMPYIYGDDVIIAQGGAPIGLPYAAGYTLGYYLMKHYLAETGKNVVEATILEPNKILKEVDSFWN</sequence>
<name>A0AB39HNT5_9BACI</name>
<dbReference type="Pfam" id="PF10026">
    <property type="entry name" value="DUF2268"/>
    <property type="match status" value="1"/>
</dbReference>
<feature type="domain" description="DUF2268" evidence="1">
    <location>
        <begin position="81"/>
        <end position="289"/>
    </location>
</feature>
<organism evidence="2">
    <name type="scientific">Ornithinibacillus sp. 4-3</name>
    <dbReference type="NCBI Taxonomy" id="3231488"/>
    <lineage>
        <taxon>Bacteria</taxon>
        <taxon>Bacillati</taxon>
        <taxon>Bacillota</taxon>
        <taxon>Bacilli</taxon>
        <taxon>Bacillales</taxon>
        <taxon>Bacillaceae</taxon>
        <taxon>Ornithinibacillus</taxon>
    </lineage>
</organism>
<evidence type="ECO:0000259" key="1">
    <source>
        <dbReference type="Pfam" id="PF10026"/>
    </source>
</evidence>
<dbReference type="RefSeq" id="WP_368652640.1">
    <property type="nucleotide sequence ID" value="NZ_CP162599.1"/>
</dbReference>
<dbReference type="EMBL" id="CP162599">
    <property type="protein sequence ID" value="XDK31916.1"/>
    <property type="molecule type" value="Genomic_DNA"/>
</dbReference>